<evidence type="ECO:0000256" key="3">
    <source>
        <dbReference type="ARBA" id="ARBA00022448"/>
    </source>
</evidence>
<feature type="transmembrane region" description="Helical" evidence="8">
    <location>
        <begin position="95"/>
        <end position="116"/>
    </location>
</feature>
<evidence type="ECO:0000313" key="10">
    <source>
        <dbReference type="Proteomes" id="UP000189966"/>
    </source>
</evidence>
<evidence type="ECO:0000256" key="4">
    <source>
        <dbReference type="ARBA" id="ARBA00022475"/>
    </source>
</evidence>
<organism evidence="9 10">
    <name type="scientific">Photobacterium piscicola</name>
    <dbReference type="NCBI Taxonomy" id="1378299"/>
    <lineage>
        <taxon>Bacteria</taxon>
        <taxon>Pseudomonadati</taxon>
        <taxon>Pseudomonadota</taxon>
        <taxon>Gammaproteobacteria</taxon>
        <taxon>Vibrionales</taxon>
        <taxon>Vibrionaceae</taxon>
        <taxon>Photobacterium</taxon>
    </lineage>
</organism>
<protein>
    <submittedName>
        <fullName evidence="9">Hemin transport system permease protein HmuU</fullName>
    </submittedName>
</protein>
<feature type="transmembrane region" description="Helical" evidence="8">
    <location>
        <begin position="192"/>
        <end position="219"/>
    </location>
</feature>
<keyword evidence="7 8" id="KW-0472">Membrane</keyword>
<dbReference type="OrthoDB" id="9055647at2"/>
<keyword evidence="6 8" id="KW-1133">Transmembrane helix</keyword>
<dbReference type="PANTHER" id="PTHR30472:SF25">
    <property type="entry name" value="ABC TRANSPORTER PERMEASE PROTEIN MJ0876-RELATED"/>
    <property type="match status" value="1"/>
</dbReference>
<feature type="transmembrane region" description="Helical" evidence="8">
    <location>
        <begin position="66"/>
        <end position="83"/>
    </location>
</feature>
<feature type="transmembrane region" description="Helical" evidence="8">
    <location>
        <begin position="251"/>
        <end position="279"/>
    </location>
</feature>
<evidence type="ECO:0000256" key="7">
    <source>
        <dbReference type="ARBA" id="ARBA00023136"/>
    </source>
</evidence>
<dbReference type="InterPro" id="IPR000522">
    <property type="entry name" value="ABC_transptr_permease_BtuC"/>
</dbReference>
<evidence type="ECO:0000313" key="9">
    <source>
        <dbReference type="EMBL" id="SKC32679.1"/>
    </source>
</evidence>
<evidence type="ECO:0000256" key="5">
    <source>
        <dbReference type="ARBA" id="ARBA00022692"/>
    </source>
</evidence>
<comment type="subcellular location">
    <subcellularLocation>
        <location evidence="1">Cell membrane</location>
        <topology evidence="1">Multi-pass membrane protein</topology>
    </subcellularLocation>
</comment>
<proteinExistence type="inferred from homology"/>
<dbReference type="InterPro" id="IPR037294">
    <property type="entry name" value="ABC_BtuC-like"/>
</dbReference>
<feature type="transmembrane region" description="Helical" evidence="8">
    <location>
        <begin position="319"/>
        <end position="337"/>
    </location>
</feature>
<sequence length="345" mass="36181">MNVSRISPHVIYSISLGALLFALLSSIAIGPMDISYKDSFLSLLPGKHQLATHVDLVIHQIRLPRTLLCIAIGAILAICGAVLQGLFRNPLADPGIIGISGGAGLGAAFAIILFAPLMAQYPLLMNIGAVPFFAFLGGALSTYLVYHLGTDKNGTSVVVMLLAGVAIGAISGAGLGLLNYIADDQALRDFSLWSMGSLAGATWSSICLAFVSLIVIYYYCYRQANALNAFLLGEAEARHMGVNVQHLKRSLIIVCAAGVGITVAITGPIGFIGLVIPHLGRMISGPNHKTLLPISAILGALILLVADMIARSAFAPQELPVGIITAILGAPFFIYLLNKQKGRIA</sequence>
<feature type="transmembrane region" description="Helical" evidence="8">
    <location>
        <begin position="158"/>
        <end position="180"/>
    </location>
</feature>
<dbReference type="Proteomes" id="UP000189966">
    <property type="component" value="Unassembled WGS sequence"/>
</dbReference>
<keyword evidence="5 8" id="KW-0812">Transmembrane</keyword>
<evidence type="ECO:0000256" key="6">
    <source>
        <dbReference type="ARBA" id="ARBA00022989"/>
    </source>
</evidence>
<dbReference type="GO" id="GO:0022857">
    <property type="term" value="F:transmembrane transporter activity"/>
    <property type="evidence" value="ECO:0007669"/>
    <property type="project" value="InterPro"/>
</dbReference>
<dbReference type="Gene3D" id="1.10.3470.10">
    <property type="entry name" value="ABC transporter involved in vitamin B12 uptake, BtuC"/>
    <property type="match status" value="1"/>
</dbReference>
<dbReference type="FunFam" id="1.10.3470.10:FF:000001">
    <property type="entry name" value="Vitamin B12 ABC transporter permease BtuC"/>
    <property type="match status" value="1"/>
</dbReference>
<evidence type="ECO:0000256" key="8">
    <source>
        <dbReference type="SAM" id="Phobius"/>
    </source>
</evidence>
<dbReference type="GO" id="GO:0033214">
    <property type="term" value="P:siderophore-iron import into cell"/>
    <property type="evidence" value="ECO:0007669"/>
    <property type="project" value="TreeGrafter"/>
</dbReference>
<dbReference type="SUPFAM" id="SSF81345">
    <property type="entry name" value="ABC transporter involved in vitamin B12 uptake, BtuC"/>
    <property type="match status" value="1"/>
</dbReference>
<feature type="transmembrane region" description="Helical" evidence="8">
    <location>
        <begin position="123"/>
        <end position="146"/>
    </location>
</feature>
<keyword evidence="3" id="KW-0813">Transport</keyword>
<dbReference type="GO" id="GO:0005886">
    <property type="term" value="C:plasma membrane"/>
    <property type="evidence" value="ECO:0007669"/>
    <property type="project" value="UniProtKB-SubCell"/>
</dbReference>
<evidence type="ECO:0000256" key="1">
    <source>
        <dbReference type="ARBA" id="ARBA00004651"/>
    </source>
</evidence>
<evidence type="ECO:0000256" key="2">
    <source>
        <dbReference type="ARBA" id="ARBA00007935"/>
    </source>
</evidence>
<feature type="transmembrane region" description="Helical" evidence="8">
    <location>
        <begin position="6"/>
        <end position="29"/>
    </location>
</feature>
<name>A0A1T5I0P2_9GAMM</name>
<dbReference type="RefSeq" id="WP_080157661.1">
    <property type="nucleotide sequence ID" value="NZ_FUZI01000003.1"/>
</dbReference>
<dbReference type="CDD" id="cd06550">
    <property type="entry name" value="TM_ABC_iron-siderophores_like"/>
    <property type="match status" value="1"/>
</dbReference>
<keyword evidence="4" id="KW-1003">Cell membrane</keyword>
<feature type="transmembrane region" description="Helical" evidence="8">
    <location>
        <begin position="291"/>
        <end position="313"/>
    </location>
</feature>
<reference evidence="9 10" key="1">
    <citation type="submission" date="2017-02" db="EMBL/GenBank/DDBJ databases">
        <authorList>
            <person name="Peterson S.W."/>
        </authorList>
    </citation>
    <scope>NUCLEOTIDE SEQUENCE [LARGE SCALE GENOMIC DNA]</scope>
    <source>
        <strain evidence="10">type strain: NCCB 100098</strain>
    </source>
</reference>
<dbReference type="Pfam" id="PF01032">
    <property type="entry name" value="FecCD"/>
    <property type="match status" value="1"/>
</dbReference>
<dbReference type="PANTHER" id="PTHR30472">
    <property type="entry name" value="FERRIC ENTEROBACTIN TRANSPORT SYSTEM PERMEASE PROTEIN"/>
    <property type="match status" value="1"/>
</dbReference>
<dbReference type="EMBL" id="FUZI01000003">
    <property type="protein sequence ID" value="SKC32679.1"/>
    <property type="molecule type" value="Genomic_DNA"/>
</dbReference>
<dbReference type="AlphaFoldDB" id="A0A1T5I0P2"/>
<gene>
    <name evidence="9" type="primary">hmuU_2</name>
    <name evidence="9" type="ORF">CZ809_02195</name>
</gene>
<accession>A0A1T5I0P2</accession>
<comment type="similarity">
    <text evidence="2">Belongs to the binding-protein-dependent transport system permease family. FecCD subfamily.</text>
</comment>